<dbReference type="Proteomes" id="UP000552836">
    <property type="component" value="Unassembled WGS sequence"/>
</dbReference>
<keyword evidence="2 6" id="KW-0813">Transport</keyword>
<dbReference type="InterPro" id="IPR000515">
    <property type="entry name" value="MetI-like"/>
</dbReference>
<organism evidence="10 11">
    <name type="scientific">Modestobacter marinus</name>
    <dbReference type="NCBI Taxonomy" id="477641"/>
    <lineage>
        <taxon>Bacteria</taxon>
        <taxon>Bacillati</taxon>
        <taxon>Actinomycetota</taxon>
        <taxon>Actinomycetes</taxon>
        <taxon>Geodermatophilales</taxon>
        <taxon>Geodermatophilaceae</taxon>
        <taxon>Modestobacter</taxon>
    </lineage>
</organism>
<comment type="similarity">
    <text evidence="6">Belongs to the binding-protein-dependent transport system permease family.</text>
</comment>
<keyword evidence="3 6" id="KW-0812">Transmembrane</keyword>
<protein>
    <submittedName>
        <fullName evidence="9">Osmoprotectant (Glycine betaine/ carnitine/choline/l-proline) ABC transporter ProZ</fullName>
    </submittedName>
    <submittedName>
        <fullName evidence="10">Osmoprotectant transport system permease protein</fullName>
    </submittedName>
</protein>
<evidence type="ECO:0000256" key="5">
    <source>
        <dbReference type="ARBA" id="ARBA00023136"/>
    </source>
</evidence>
<reference evidence="9" key="1">
    <citation type="journal article" date="2014" name="Int. J. Syst. Evol. Microbiol.">
        <title>Complete genome of a new Firmicutes species belonging to the dominant human colonic microbiota ('Ruminococcus bicirculans') reveals two chromosomes and a selective capacity to utilize plant glucans.</title>
        <authorList>
            <consortium name="NISC Comparative Sequencing Program"/>
            <person name="Wegmann U."/>
            <person name="Louis P."/>
            <person name="Goesmann A."/>
            <person name="Henrissat B."/>
            <person name="Duncan S.H."/>
            <person name="Flint H.J."/>
        </authorList>
    </citation>
    <scope>NUCLEOTIDE SEQUENCE</scope>
    <source>
        <strain evidence="9">CGMCC 4.5581</strain>
    </source>
</reference>
<keyword evidence="5 6" id="KW-0472">Membrane</keyword>
<dbReference type="RefSeq" id="WP_166753758.1">
    <property type="nucleotide sequence ID" value="NZ_BAABJU010000010.1"/>
</dbReference>
<dbReference type="GO" id="GO:0055085">
    <property type="term" value="P:transmembrane transport"/>
    <property type="evidence" value="ECO:0007669"/>
    <property type="project" value="InterPro"/>
</dbReference>
<dbReference type="Proteomes" id="UP000648663">
    <property type="component" value="Unassembled WGS sequence"/>
</dbReference>
<dbReference type="GO" id="GO:0031460">
    <property type="term" value="P:glycine betaine transport"/>
    <property type="evidence" value="ECO:0007669"/>
    <property type="project" value="TreeGrafter"/>
</dbReference>
<reference evidence="10 11" key="3">
    <citation type="submission" date="2020-02" db="EMBL/GenBank/DDBJ databases">
        <title>Sequencing the genomes of 1000 actinobacteria strains.</title>
        <authorList>
            <person name="Klenk H.-P."/>
        </authorList>
    </citation>
    <scope>NUCLEOTIDE SEQUENCE [LARGE SCALE GENOMIC DNA]</scope>
    <source>
        <strain evidence="10 11">DSM 45201</strain>
    </source>
</reference>
<reference evidence="12" key="2">
    <citation type="journal article" date="2019" name="Int. J. Syst. Evol. Microbiol.">
        <title>The Global Catalogue of Microorganisms (GCM) 10K type strain sequencing project: providing services to taxonomists for standard genome sequencing and annotation.</title>
        <authorList>
            <consortium name="The Broad Institute Genomics Platform"/>
            <consortium name="The Broad Institute Genome Sequencing Center for Infectious Disease"/>
            <person name="Wu L."/>
            <person name="Ma J."/>
        </authorList>
    </citation>
    <scope>NUCLEOTIDE SEQUENCE [LARGE SCALE GENOMIC DNA]</scope>
    <source>
        <strain evidence="12">CGMCC 4.5581</strain>
    </source>
</reference>
<dbReference type="PANTHER" id="PTHR30177:SF33">
    <property type="entry name" value="POSSIBLE OSMOPROTECTANT (GLYCINE BETAINE_CARNITINE_CHOLINE_L-PROLINE) TRANSPORT INTEGRAL MEMBRANE PROTEIN ABC TRANSPORTER PROZ"/>
    <property type="match status" value="1"/>
</dbReference>
<dbReference type="GO" id="GO:0005886">
    <property type="term" value="C:plasma membrane"/>
    <property type="evidence" value="ECO:0007669"/>
    <property type="project" value="UniProtKB-SubCell"/>
</dbReference>
<evidence type="ECO:0000313" key="11">
    <source>
        <dbReference type="Proteomes" id="UP000552836"/>
    </source>
</evidence>
<gene>
    <name evidence="10" type="ORF">FB380_000563</name>
    <name evidence="9" type="ORF">GCM10011589_16600</name>
</gene>
<feature type="transmembrane region" description="Helical" evidence="6">
    <location>
        <begin position="198"/>
        <end position="218"/>
    </location>
</feature>
<dbReference type="EMBL" id="BMMI01000003">
    <property type="protein sequence ID" value="GGL61208.1"/>
    <property type="molecule type" value="Genomic_DNA"/>
</dbReference>
<feature type="region of interest" description="Disordered" evidence="7">
    <location>
        <begin position="238"/>
        <end position="280"/>
    </location>
</feature>
<feature type="transmembrane region" description="Helical" evidence="6">
    <location>
        <begin position="34"/>
        <end position="54"/>
    </location>
</feature>
<evidence type="ECO:0000259" key="8">
    <source>
        <dbReference type="PROSITE" id="PS50928"/>
    </source>
</evidence>
<keyword evidence="12" id="KW-1185">Reference proteome</keyword>
<feature type="transmembrane region" description="Helical" evidence="6">
    <location>
        <begin position="61"/>
        <end position="83"/>
    </location>
</feature>
<dbReference type="Pfam" id="PF00528">
    <property type="entry name" value="BPD_transp_1"/>
    <property type="match status" value="1"/>
</dbReference>
<proteinExistence type="inferred from homology"/>
<comment type="caution">
    <text evidence="10">The sequence shown here is derived from an EMBL/GenBank/DDBJ whole genome shotgun (WGS) entry which is preliminary data.</text>
</comment>
<dbReference type="PROSITE" id="PS50928">
    <property type="entry name" value="ABC_TM1"/>
    <property type="match status" value="1"/>
</dbReference>
<dbReference type="InterPro" id="IPR051204">
    <property type="entry name" value="ABC_transp_perm/SBD"/>
</dbReference>
<evidence type="ECO:0000256" key="2">
    <source>
        <dbReference type="ARBA" id="ARBA00022448"/>
    </source>
</evidence>
<comment type="subcellular location">
    <subcellularLocation>
        <location evidence="6">Cell membrane</location>
        <topology evidence="6">Multi-pass membrane protein</topology>
    </subcellularLocation>
    <subcellularLocation>
        <location evidence="1">Membrane</location>
        <topology evidence="1">Multi-pass membrane protein</topology>
    </subcellularLocation>
</comment>
<evidence type="ECO:0000256" key="6">
    <source>
        <dbReference type="RuleBase" id="RU363032"/>
    </source>
</evidence>
<evidence type="ECO:0000256" key="1">
    <source>
        <dbReference type="ARBA" id="ARBA00004141"/>
    </source>
</evidence>
<dbReference type="PANTHER" id="PTHR30177">
    <property type="entry name" value="GLYCINE BETAINE/L-PROLINE TRANSPORT SYSTEM PERMEASE PROTEIN PROW"/>
    <property type="match status" value="1"/>
</dbReference>
<feature type="transmembrane region" description="Helical" evidence="6">
    <location>
        <begin position="95"/>
        <end position="115"/>
    </location>
</feature>
<dbReference type="Gene3D" id="1.10.3720.10">
    <property type="entry name" value="MetI-like"/>
    <property type="match status" value="1"/>
</dbReference>
<evidence type="ECO:0000313" key="10">
    <source>
        <dbReference type="EMBL" id="NIH66117.1"/>
    </source>
</evidence>
<name>A0A846LEQ9_9ACTN</name>
<evidence type="ECO:0000256" key="3">
    <source>
        <dbReference type="ARBA" id="ARBA00022692"/>
    </source>
</evidence>
<evidence type="ECO:0000256" key="4">
    <source>
        <dbReference type="ARBA" id="ARBA00022989"/>
    </source>
</evidence>
<dbReference type="InterPro" id="IPR035906">
    <property type="entry name" value="MetI-like_sf"/>
</dbReference>
<keyword evidence="4 6" id="KW-1133">Transmembrane helix</keyword>
<feature type="transmembrane region" description="Helical" evidence="6">
    <location>
        <begin position="154"/>
        <end position="178"/>
    </location>
</feature>
<evidence type="ECO:0000313" key="12">
    <source>
        <dbReference type="Proteomes" id="UP000648663"/>
    </source>
</evidence>
<dbReference type="CDD" id="cd06261">
    <property type="entry name" value="TM_PBP2"/>
    <property type="match status" value="1"/>
</dbReference>
<dbReference type="SUPFAM" id="SSF161098">
    <property type="entry name" value="MetI-like"/>
    <property type="match status" value="1"/>
</dbReference>
<evidence type="ECO:0000256" key="7">
    <source>
        <dbReference type="SAM" id="MobiDB-lite"/>
    </source>
</evidence>
<feature type="domain" description="ABC transmembrane type-1" evidence="8">
    <location>
        <begin position="28"/>
        <end position="215"/>
    </location>
</feature>
<dbReference type="EMBL" id="JAAMPA010000001">
    <property type="protein sequence ID" value="NIH66117.1"/>
    <property type="molecule type" value="Genomic_DNA"/>
</dbReference>
<accession>A0A846LEQ9</accession>
<dbReference type="AlphaFoldDB" id="A0A846LEQ9"/>
<evidence type="ECO:0000313" key="9">
    <source>
        <dbReference type="EMBL" id="GGL61208.1"/>
    </source>
</evidence>
<reference evidence="9" key="4">
    <citation type="submission" date="2024-05" db="EMBL/GenBank/DDBJ databases">
        <authorList>
            <person name="Sun Q."/>
            <person name="Zhou Y."/>
        </authorList>
    </citation>
    <scope>NUCLEOTIDE SEQUENCE</scope>
    <source>
        <strain evidence="9">CGMCC 4.5581</strain>
    </source>
</reference>
<sequence length="280" mass="28708">MTDNLLVWLNDPQNWTGTRTSPGIGAQVLAHLRYTGIALLIAGVIAFPLGLLLGHTGRAGWLVSVANGLRALPTVGLLILLYVMVSPLISGRGNAVYLVPTEIALVLLALPAILANTHAGVRNVPPAVRDAAQGMGMTGPQVLFRVELPNALPLVFSGVRSAALQVIATATIAAYVGLDGLGRYVYDGLASRQFGQMAGGAVLVALLALLVDAVLALVQRFTVSRGVSGRFSRRAGRDSRTAALVEQADADSQDAGPRPSGPDAVPAGAGTGSSAGRPSA</sequence>